<protein>
    <submittedName>
        <fullName evidence="3">Uncharacterized protein</fullName>
    </submittedName>
</protein>
<feature type="compositionally biased region" description="Acidic residues" evidence="2">
    <location>
        <begin position="1291"/>
        <end position="1307"/>
    </location>
</feature>
<feature type="coiled-coil region" evidence="1">
    <location>
        <begin position="1180"/>
        <end position="1250"/>
    </location>
</feature>
<organism evidence="3 4">
    <name type="scientific">Endozoicomonas montiporae</name>
    <dbReference type="NCBI Taxonomy" id="1027273"/>
    <lineage>
        <taxon>Bacteria</taxon>
        <taxon>Pseudomonadati</taxon>
        <taxon>Pseudomonadota</taxon>
        <taxon>Gammaproteobacteria</taxon>
        <taxon>Oceanospirillales</taxon>
        <taxon>Endozoicomonadaceae</taxon>
        <taxon>Endozoicomonas</taxon>
    </lineage>
</organism>
<evidence type="ECO:0000256" key="2">
    <source>
        <dbReference type="SAM" id="MobiDB-lite"/>
    </source>
</evidence>
<feature type="region of interest" description="Disordered" evidence="2">
    <location>
        <begin position="1281"/>
        <end position="1307"/>
    </location>
</feature>
<gene>
    <name evidence="3" type="ORF">GZ77_18705</name>
</gene>
<keyword evidence="1" id="KW-0175">Coiled coil</keyword>
<evidence type="ECO:0000313" key="3">
    <source>
        <dbReference type="EMBL" id="KEQ12539.1"/>
    </source>
</evidence>
<proteinExistence type="predicted"/>
<feature type="compositionally biased region" description="Pro residues" evidence="2">
    <location>
        <begin position="1070"/>
        <end position="1087"/>
    </location>
</feature>
<feature type="region of interest" description="Disordered" evidence="2">
    <location>
        <begin position="1009"/>
        <end position="1154"/>
    </location>
</feature>
<feature type="compositionally biased region" description="Basic and acidic residues" evidence="2">
    <location>
        <begin position="1142"/>
        <end position="1154"/>
    </location>
</feature>
<reference evidence="3 4" key="1">
    <citation type="submission" date="2014-06" db="EMBL/GenBank/DDBJ databases">
        <title>Whole Genome Sequences of Three Symbiotic Endozoicomonas Bacteria.</title>
        <authorList>
            <person name="Neave M.J."/>
            <person name="Apprill A."/>
            <person name="Voolstra C.R."/>
        </authorList>
    </citation>
    <scope>NUCLEOTIDE SEQUENCE [LARGE SCALE GENOMIC DNA]</scope>
    <source>
        <strain evidence="3 4">LMG 24815</strain>
    </source>
</reference>
<keyword evidence="4" id="KW-1185">Reference proteome</keyword>
<name>A0A081N266_9GAMM</name>
<comment type="caution">
    <text evidence="3">The sequence shown here is derived from an EMBL/GenBank/DDBJ whole genome shotgun (WGS) entry which is preliminary data.</text>
</comment>
<dbReference type="EMBL" id="JOKG01000004">
    <property type="protein sequence ID" value="KEQ12539.1"/>
    <property type="molecule type" value="Genomic_DNA"/>
</dbReference>
<evidence type="ECO:0000256" key="1">
    <source>
        <dbReference type="SAM" id="Coils"/>
    </source>
</evidence>
<evidence type="ECO:0000313" key="4">
    <source>
        <dbReference type="Proteomes" id="UP000028006"/>
    </source>
</evidence>
<dbReference type="RefSeq" id="WP_051790394.1">
    <property type="nucleotide sequence ID" value="NZ_JOKG01000004.1"/>
</dbReference>
<dbReference type="Proteomes" id="UP000028006">
    <property type="component" value="Unassembled WGS sequence"/>
</dbReference>
<feature type="compositionally biased region" description="Low complexity" evidence="2">
    <location>
        <begin position="1093"/>
        <end position="1117"/>
    </location>
</feature>
<sequence>MHSQIDSMLNTLAVERYEKGWKDLDASERADLRQYSASYNDNDHGFSYAKPEAGKVWGKYSVAGSEQAAERVTGYIQELAHEYSEFGRDLGKSVSLPTRKITKDCPIAELADWKLQLEEWITKNNGKALAVAKELCTALNENYVHRKIGGGASEQDIQEIIESSVISAIAAGAETAGSSRGIADYLVKQATKFRKQIESTDSTFLARDTYQKVSKKYQELAGHLDAIKAGIDRAEYEKMLKALAGLKASVPEDKNDLTGFESKVKELIDNFPQDETGINEAKRLASMCLQPMDESIRKKLNTICEQRVNACRQAEARANRTIPTPIRNILNELAKRYHLEASKNTKTDPKSLDYLDQSEITSFDELPDAMKKDLLGRAAALYRKDEKSPAVYSSDKVGFGIQSVEGADKLAQSVQIRVGQAIKDMNDLAAIAGFENGIPPLKDTKQYLVSDLVDLDRRLADWAKENPYLMDLMEHQGALMQQASRKSSDPEAAQSVHKNIDQLLDKVVVACVDGKGNAVHMLDHLRNQAISKEREVVKEAKPSCEYMARKAGKLADSIGCLQEMLMSEGAVLPEELTGEQFVTIIDALEPLVECSTDDNATITELDERYFKAAQTLISAGIELADIPTVIGKYNTAPRAAARGRMDELSYCLTQSEIVAKDDSQKIKAAQDFAAIFQSISLCKVQKPGNYEIVDQTIVDAIKACQDKGMGFLESSEFLHNGAQNADLPVKVRIGEYQQVVQAVEDRSGSEFVGSAEDVRKVIEASDRLKKLESPAGNVEVFDRAYCQSVNALLDMGITGNETASVINELLSSYTAAGTDDLIKEMADTLPVIPYPELVTKEYIAAVRECSEQIKALKKAGKDIEQLDQAKAAIESFTAVFLQKPDVASLGAVLGKLDAWVKEEAYKGELFQTTGSVWQKMTGSAQNYQAQLAKIIKEAVELCEELDKQLEALGEPGNYNNFVLQKWLDEKQLSSALPALKGALINRARSHKNHEQVVLPQANVNQTVSQIDGSPKRIVTQSSSDDEEDYYSPEGGVDESQVVVPEEKGVESRAINNTAGATINDKGKAITPPPPPPPQFGAPPPPPVAKKKPAGPSGAAGSKSQPKPAGTASASGSGVSPKDLSKVRLRKTRDEEGNLLPDSVEKKSEVIKEEANSKNDLLAAIREAKGNVKNAARPKTHRQLVKTVEELKDKERQTRKKALDNKLGGLEKRVEHIEAKLRGGVDDERVARDYEMQLKQTKQEIKEFYQENSGFQKGALTGEELKKADKKPVKSVGEILQAKMSKIRYSDSEDDDPASDDENEWSDS</sequence>
<accession>A0A081N266</accession>